<evidence type="ECO:0000313" key="1">
    <source>
        <dbReference type="EMBL" id="ANP51907.1"/>
    </source>
</evidence>
<evidence type="ECO:0000313" key="2">
    <source>
        <dbReference type="Proteomes" id="UP000092659"/>
    </source>
</evidence>
<sequence length="62" mass="6804">MCALGDDTVWFTEPNACLATGLAAPVHPSPAVHSLWFLWHELDKARAMRRLAADPATSLLIF</sequence>
<dbReference type="AlphaFoldDB" id="A0A1B1AZD1"/>
<proteinExistence type="predicted"/>
<dbReference type="KEGG" id="sgs:AVL59_22120"/>
<organism evidence="1 2">
    <name type="scientific">Streptomyces griseochromogenes</name>
    <dbReference type="NCBI Taxonomy" id="68214"/>
    <lineage>
        <taxon>Bacteria</taxon>
        <taxon>Bacillati</taxon>
        <taxon>Actinomycetota</taxon>
        <taxon>Actinomycetes</taxon>
        <taxon>Kitasatosporales</taxon>
        <taxon>Streptomycetaceae</taxon>
        <taxon>Streptomyces</taxon>
    </lineage>
</organism>
<protein>
    <submittedName>
        <fullName evidence="1">Uncharacterized protein</fullName>
    </submittedName>
</protein>
<dbReference type="Proteomes" id="UP000092659">
    <property type="component" value="Chromosome"/>
</dbReference>
<reference evidence="1 2" key="1">
    <citation type="submission" date="2016-06" db="EMBL/GenBank/DDBJ databases">
        <title>Complete genome sequence of Streptomyces griseochromogenes ATCC 14511, the Blasticidin S producer.</title>
        <authorList>
            <person name="Wu L."/>
        </authorList>
    </citation>
    <scope>NUCLEOTIDE SEQUENCE [LARGE SCALE GENOMIC DNA]</scope>
    <source>
        <strain evidence="1 2">ATCC 14511</strain>
    </source>
</reference>
<accession>A0A1B1AZD1</accession>
<gene>
    <name evidence="1" type="ORF">AVL59_22120</name>
</gene>
<dbReference type="EMBL" id="CP016279">
    <property type="protein sequence ID" value="ANP51907.1"/>
    <property type="molecule type" value="Genomic_DNA"/>
</dbReference>
<name>A0A1B1AZD1_9ACTN</name>